<evidence type="ECO:0000256" key="3">
    <source>
        <dbReference type="SAM" id="MobiDB-lite"/>
    </source>
</evidence>
<feature type="compositionally biased region" description="Polar residues" evidence="3">
    <location>
        <begin position="70"/>
        <end position="80"/>
    </location>
</feature>
<feature type="compositionally biased region" description="Acidic residues" evidence="3">
    <location>
        <begin position="373"/>
        <end position="392"/>
    </location>
</feature>
<evidence type="ECO:0000313" key="6">
    <source>
        <dbReference type="Proteomes" id="UP000002630"/>
    </source>
</evidence>
<gene>
    <name evidence="5" type="ORF">Esi_0116_0066</name>
</gene>
<dbReference type="AlphaFoldDB" id="D8LDC7"/>
<organism evidence="5 6">
    <name type="scientific">Ectocarpus siliculosus</name>
    <name type="common">Brown alga</name>
    <name type="synonym">Conferva siliculosa</name>
    <dbReference type="NCBI Taxonomy" id="2880"/>
    <lineage>
        <taxon>Eukaryota</taxon>
        <taxon>Sar</taxon>
        <taxon>Stramenopiles</taxon>
        <taxon>Ochrophyta</taxon>
        <taxon>PX clade</taxon>
        <taxon>Phaeophyceae</taxon>
        <taxon>Ectocarpales</taxon>
        <taxon>Ectocarpaceae</taxon>
        <taxon>Ectocarpus</taxon>
    </lineage>
</organism>
<feature type="region of interest" description="Disordered" evidence="3">
    <location>
        <begin position="97"/>
        <end position="137"/>
    </location>
</feature>
<name>D8LDC7_ECTSI</name>
<dbReference type="InterPro" id="IPR006843">
    <property type="entry name" value="PAP/fibrillin_dom"/>
</dbReference>
<dbReference type="OrthoDB" id="203682at2759"/>
<dbReference type="Pfam" id="PF04755">
    <property type="entry name" value="PAP_fibrillin"/>
    <property type="match status" value="1"/>
</dbReference>
<dbReference type="GO" id="GO:0009536">
    <property type="term" value="C:plastid"/>
    <property type="evidence" value="ECO:0007669"/>
    <property type="project" value="UniProtKB-SubCell"/>
</dbReference>
<protein>
    <submittedName>
        <fullName evidence="5">Plastid lipid associated protein</fullName>
    </submittedName>
</protein>
<dbReference type="EMBL" id="FN649760">
    <property type="protein sequence ID" value="CBN80185.1"/>
    <property type="molecule type" value="Genomic_DNA"/>
</dbReference>
<feature type="compositionally biased region" description="Basic and acidic residues" evidence="3">
    <location>
        <begin position="352"/>
        <end position="366"/>
    </location>
</feature>
<evidence type="ECO:0000256" key="1">
    <source>
        <dbReference type="ARBA" id="ARBA00004474"/>
    </source>
</evidence>
<feature type="domain" description="Plastid lipid-associated protein/fibrillin conserved" evidence="4">
    <location>
        <begin position="146"/>
        <end position="300"/>
    </location>
</feature>
<reference evidence="5 6" key="1">
    <citation type="journal article" date="2010" name="Nature">
        <title>The Ectocarpus genome and the independent evolution of multicellularity in brown algae.</title>
        <authorList>
            <person name="Cock J.M."/>
            <person name="Sterck L."/>
            <person name="Rouze P."/>
            <person name="Scornet D."/>
            <person name="Allen A.E."/>
            <person name="Amoutzias G."/>
            <person name="Anthouard V."/>
            <person name="Artiguenave F."/>
            <person name="Aury J.M."/>
            <person name="Badger J.H."/>
            <person name="Beszteri B."/>
            <person name="Billiau K."/>
            <person name="Bonnet E."/>
            <person name="Bothwell J.H."/>
            <person name="Bowler C."/>
            <person name="Boyen C."/>
            <person name="Brownlee C."/>
            <person name="Carrano C.J."/>
            <person name="Charrier B."/>
            <person name="Cho G.Y."/>
            <person name="Coelho S.M."/>
            <person name="Collen J."/>
            <person name="Corre E."/>
            <person name="Da Silva C."/>
            <person name="Delage L."/>
            <person name="Delaroque N."/>
            <person name="Dittami S.M."/>
            <person name="Doulbeau S."/>
            <person name="Elias M."/>
            <person name="Farnham G."/>
            <person name="Gachon C.M."/>
            <person name="Gschloessl B."/>
            <person name="Heesch S."/>
            <person name="Jabbari K."/>
            <person name="Jubin C."/>
            <person name="Kawai H."/>
            <person name="Kimura K."/>
            <person name="Kloareg B."/>
            <person name="Kupper F.C."/>
            <person name="Lang D."/>
            <person name="Le Bail A."/>
            <person name="Leblanc C."/>
            <person name="Lerouge P."/>
            <person name="Lohr M."/>
            <person name="Lopez P.J."/>
            <person name="Martens C."/>
            <person name="Maumus F."/>
            <person name="Michel G."/>
            <person name="Miranda-Saavedra D."/>
            <person name="Morales J."/>
            <person name="Moreau H."/>
            <person name="Motomura T."/>
            <person name="Nagasato C."/>
            <person name="Napoli C.A."/>
            <person name="Nelson D.R."/>
            <person name="Nyvall-Collen P."/>
            <person name="Peters A.F."/>
            <person name="Pommier C."/>
            <person name="Potin P."/>
            <person name="Poulain J."/>
            <person name="Quesneville H."/>
            <person name="Read B."/>
            <person name="Rensing S.A."/>
            <person name="Ritter A."/>
            <person name="Rousvoal S."/>
            <person name="Samanta M."/>
            <person name="Samson G."/>
            <person name="Schroeder D.C."/>
            <person name="Segurens B."/>
            <person name="Strittmatter M."/>
            <person name="Tonon T."/>
            <person name="Tregear J.W."/>
            <person name="Valentin K."/>
            <person name="von Dassow P."/>
            <person name="Yamagishi T."/>
            <person name="Van de Peer Y."/>
            <person name="Wincker P."/>
        </authorList>
    </citation>
    <scope>NUCLEOTIDE SEQUENCE [LARGE SCALE GENOMIC DNA]</scope>
    <source>
        <strain evidence="6">Ec32 / CCAP1310/4</strain>
    </source>
</reference>
<keyword evidence="6" id="KW-1185">Reference proteome</keyword>
<comment type="subcellular location">
    <subcellularLocation>
        <location evidence="1">Plastid</location>
    </subcellularLocation>
</comment>
<feature type="compositionally biased region" description="Basic and acidic residues" evidence="3">
    <location>
        <begin position="326"/>
        <end position="345"/>
    </location>
</feature>
<proteinExistence type="predicted"/>
<dbReference type="PANTHER" id="PTHR31906">
    <property type="entry name" value="PLASTID-LIPID-ASSOCIATED PROTEIN 4, CHLOROPLASTIC-RELATED"/>
    <property type="match status" value="1"/>
</dbReference>
<evidence type="ECO:0000259" key="4">
    <source>
        <dbReference type="Pfam" id="PF04755"/>
    </source>
</evidence>
<feature type="region of interest" description="Disordered" evidence="3">
    <location>
        <begin position="41"/>
        <end position="80"/>
    </location>
</feature>
<dbReference type="Proteomes" id="UP000002630">
    <property type="component" value="Unassembled WGS sequence"/>
</dbReference>
<accession>D8LDC7</accession>
<dbReference type="InterPro" id="IPR039633">
    <property type="entry name" value="PAP"/>
</dbReference>
<sequence length="453" mass="47186">MTISAGKGLVGGCVLLYLGGTCAFVTPGSLAINHRLASPTAAAAGTPTTPIGATSQQRTVRRRRRRTPYAASSSPSMLDPTRSQAMVALPSRGVGPLLMTSGDGESGPGPAAVPVDAELSDPAAAGGGAGEGGGEDAVGDAATRAALKQKLLRKVATLNRGFVAEELDRLDVEEIIEMLEMENPNPKSCEGFETGSSPLAGRWQLLYTTSLDVLSLQINPAVTVGKIFQQIESDGRSIQNIIELQPPFAAVNKILGSSMTTLTVKLETEPVSDSRINLKFVRTEIKANSLFGRELDLPTLGVDIPSAERLEKLIPKGGGSSGGGKALKEKVEGAKTKARQLAEKLKGKKKKSDNAVDGDEKKKDDGEGNSSGDGDDVAEAADATPEAEEQSDKEEASPAPGDDEKASPAPGDGEESSPLASSLRTPYFESTYVDEDLRVGRTGNGDVFVSIRA</sequence>
<feature type="region of interest" description="Disordered" evidence="3">
    <location>
        <begin position="313"/>
        <end position="425"/>
    </location>
</feature>
<feature type="compositionally biased region" description="Gly residues" evidence="3">
    <location>
        <begin position="316"/>
        <end position="325"/>
    </location>
</feature>
<dbReference type="InParanoid" id="D8LDC7"/>
<evidence type="ECO:0000256" key="2">
    <source>
        <dbReference type="ARBA" id="ARBA00022640"/>
    </source>
</evidence>
<feature type="compositionally biased region" description="Low complexity" evidence="3">
    <location>
        <begin position="41"/>
        <end position="55"/>
    </location>
</feature>
<evidence type="ECO:0000313" key="5">
    <source>
        <dbReference type="EMBL" id="CBN80185.1"/>
    </source>
</evidence>
<keyword evidence="2" id="KW-0934">Plastid</keyword>